<dbReference type="AlphaFoldDB" id="A0A2I0KX60"/>
<reference evidence="2 3" key="1">
    <citation type="submission" date="2017-11" db="EMBL/GenBank/DDBJ databases">
        <title>De-novo sequencing of pomegranate (Punica granatum L.) genome.</title>
        <authorList>
            <person name="Akparov Z."/>
            <person name="Amiraslanov A."/>
            <person name="Hajiyeva S."/>
            <person name="Abbasov M."/>
            <person name="Kaur K."/>
            <person name="Hamwieh A."/>
            <person name="Solovyev V."/>
            <person name="Salamov A."/>
            <person name="Braich B."/>
            <person name="Kosarev P."/>
            <person name="Mahmoud A."/>
            <person name="Hajiyev E."/>
            <person name="Babayeva S."/>
            <person name="Izzatullayeva V."/>
            <person name="Mammadov A."/>
            <person name="Mammadov A."/>
            <person name="Sharifova S."/>
            <person name="Ojaghi J."/>
            <person name="Eynullazada K."/>
            <person name="Bayramov B."/>
            <person name="Abdulazimova A."/>
            <person name="Shahmuradov I."/>
        </authorList>
    </citation>
    <scope>NUCLEOTIDE SEQUENCE [LARGE SCALE GENOMIC DNA]</scope>
    <source>
        <strain evidence="3">cv. AG2017</strain>
        <tissue evidence="2">Leaf</tissue>
    </source>
</reference>
<evidence type="ECO:0000313" key="2">
    <source>
        <dbReference type="EMBL" id="PKI73038.1"/>
    </source>
</evidence>
<name>A0A2I0KX60_PUNGR</name>
<feature type="region of interest" description="Disordered" evidence="1">
    <location>
        <begin position="173"/>
        <end position="225"/>
    </location>
</feature>
<gene>
    <name evidence="2" type="ORF">CRG98_006533</name>
</gene>
<dbReference type="EMBL" id="PGOL01000298">
    <property type="protein sequence ID" value="PKI73038.1"/>
    <property type="molecule type" value="Genomic_DNA"/>
</dbReference>
<accession>A0A2I0KX60</accession>
<organism evidence="2 3">
    <name type="scientific">Punica granatum</name>
    <name type="common">Pomegranate</name>
    <dbReference type="NCBI Taxonomy" id="22663"/>
    <lineage>
        <taxon>Eukaryota</taxon>
        <taxon>Viridiplantae</taxon>
        <taxon>Streptophyta</taxon>
        <taxon>Embryophyta</taxon>
        <taxon>Tracheophyta</taxon>
        <taxon>Spermatophyta</taxon>
        <taxon>Magnoliopsida</taxon>
        <taxon>eudicotyledons</taxon>
        <taxon>Gunneridae</taxon>
        <taxon>Pentapetalae</taxon>
        <taxon>rosids</taxon>
        <taxon>malvids</taxon>
        <taxon>Myrtales</taxon>
        <taxon>Lythraceae</taxon>
        <taxon>Punica</taxon>
    </lineage>
</organism>
<keyword evidence="3" id="KW-1185">Reference proteome</keyword>
<comment type="caution">
    <text evidence="2">The sequence shown here is derived from an EMBL/GenBank/DDBJ whole genome shotgun (WGS) entry which is preliminary data.</text>
</comment>
<evidence type="ECO:0000313" key="3">
    <source>
        <dbReference type="Proteomes" id="UP000233551"/>
    </source>
</evidence>
<sequence>MRLLQYWVDYRLSHGTRYCHRSLATINDHWTRPAVTGNWARSPVTRHGHEHGTGHGSGNGHRAREWARALATRHYHPTLVTFTGHDHWSRSRGMITGLGHGALSLVRITDHVHGALSPGTMTGHWGRGTITAHDHGVRSLVSVTGHDHWARSRCTITGHGHGARSLARSPDAIIGQGHGARSSGTITGLGHQAQSPGTVTVHDHRSRSPGGSRSPDKIIGHGTGHNHWSGSLITVMGYDHWARSPGAITGHGHEARSPGTITGFGRGARSLVRIINHSHGARSPGSLITVMGHDHPVRSPGTSGGTRHGDRPMALVTVTSYGRGAQSLAAVMGHDHRALGTVLGEVLVTVTRHDHWPRSRGTIIGHGHGARVAASPPCVPPPPPRCKSPCSTLSCPYLVVCALPLSDNLISDTCLRSGRFGSGGRTLACARVRTHGKCCKRDRCSNRPVAMDFARFPQIVRRTWCSNCTVALRSVCLFLEAIAGLMLEMTRSDCVSCLSCDRGLPGLGGVHLSTTPCLSEQRLRSMRPSHGRPVGSHASYRVFGMRCPAMISLHQLPPGQWVDNAVVPLVHVLPRRSTSATRRWATGTSSISRMRNVPISMFFSVVCDDGRGNSILCDDVALEEGATAFALTDASMTASIHLVNKWVSKPKGGKWVSKLQSDKWVSKLKVINGYLNPKAVNGYLNLCGPKFDFIGEPACARCSAAWECLPSQGRVTDTREKESPVACLRSKSRGPRTAMACSLEDGSAWLGWLVDPTWLGRKSGEARVSIGRAFVLRGSLE</sequence>
<feature type="compositionally biased region" description="Polar residues" evidence="1">
    <location>
        <begin position="182"/>
        <end position="198"/>
    </location>
</feature>
<dbReference type="Proteomes" id="UP000233551">
    <property type="component" value="Unassembled WGS sequence"/>
</dbReference>
<protein>
    <submittedName>
        <fullName evidence="2">Uncharacterized protein</fullName>
    </submittedName>
</protein>
<proteinExistence type="predicted"/>
<evidence type="ECO:0000256" key="1">
    <source>
        <dbReference type="SAM" id="MobiDB-lite"/>
    </source>
</evidence>